<dbReference type="PANTHER" id="PTHR30349:SF64">
    <property type="entry name" value="PROPHAGE INTEGRASE INTD-RELATED"/>
    <property type="match status" value="1"/>
</dbReference>
<dbReference type="InterPro" id="IPR025269">
    <property type="entry name" value="SAM-like_dom"/>
</dbReference>
<keyword evidence="4" id="KW-0175">Coiled coil</keyword>
<feature type="domain" description="Phage integrase SAM-like" evidence="6">
    <location>
        <begin position="108"/>
        <end position="196"/>
    </location>
</feature>
<sequence length="413" mass="48654">MTFSYYLSKKKNSKKQIVISFTHQSKISHLKIPLFIEPKDWDDQMQRPKNIYTKKNKELNNKLNSIKVNLAKVLSNQKQEYTIIDLKAITSVIKKICSEEKQYYPKESLLAIMNEYLEAKKSFISLSTYRRYLVFLRLLEKFEGYIAKHIGMKDINTDFIHRFYTFGKAEQYTESTLKRTLEFVKTILNFAEQQGIDTEVRRLKIPKSKTIKKVITLSEKELNKIKQTQLPLELQSAKDWLIISCYTGQRISDFMQFNRELIMHINGKKCISFIQQKTGKEIVLPLHPEVTAVLKENGNTFPKPMEYSIYNKQIKKIAQLAQINEWIKTRKRIGFRSKEVKIEKWENISSHIGRRSFASNFYGKIPTQLLMQATGHSTEKIFLSYVNAHNNEGITMLGKYFEKIHSKRKFKIM</sequence>
<evidence type="ECO:0000313" key="8">
    <source>
        <dbReference type="Proteomes" id="UP000445144"/>
    </source>
</evidence>
<dbReference type="SUPFAM" id="SSF56349">
    <property type="entry name" value="DNA breaking-rejoining enzymes"/>
    <property type="match status" value="1"/>
</dbReference>
<dbReference type="Gene3D" id="1.10.150.130">
    <property type="match status" value="1"/>
</dbReference>
<dbReference type="AlphaFoldDB" id="A0A6N4XFH1"/>
<evidence type="ECO:0000259" key="5">
    <source>
        <dbReference type="Pfam" id="PF00589"/>
    </source>
</evidence>
<evidence type="ECO:0000259" key="6">
    <source>
        <dbReference type="Pfam" id="PF13102"/>
    </source>
</evidence>
<dbReference type="GO" id="GO:0003677">
    <property type="term" value="F:DNA binding"/>
    <property type="evidence" value="ECO:0007669"/>
    <property type="project" value="UniProtKB-KW"/>
</dbReference>
<organism evidence="7 8">
    <name type="scientific">Chryseobacterium potabilaquae</name>
    <dbReference type="NCBI Taxonomy" id="2675057"/>
    <lineage>
        <taxon>Bacteria</taxon>
        <taxon>Pseudomonadati</taxon>
        <taxon>Bacteroidota</taxon>
        <taxon>Flavobacteriia</taxon>
        <taxon>Flavobacteriales</taxon>
        <taxon>Weeksellaceae</taxon>
        <taxon>Chryseobacterium group</taxon>
        <taxon>Chryseobacterium</taxon>
    </lineage>
</organism>
<reference evidence="7 8" key="1">
    <citation type="submission" date="2020-01" db="EMBL/GenBank/DDBJ databases">
        <authorList>
            <person name="Rodrigo-Torres L."/>
            <person name="Arahal R. D."/>
            <person name="Lucena T."/>
        </authorList>
    </citation>
    <scope>NUCLEOTIDE SEQUENCE [LARGE SCALE GENOMIC DNA]</scope>
    <source>
        <strain evidence="7 8">CECT 9293</strain>
    </source>
</reference>
<comment type="similarity">
    <text evidence="1">Belongs to the 'phage' integrase family.</text>
</comment>
<accession>A0A6N4XFH1</accession>
<evidence type="ECO:0000256" key="4">
    <source>
        <dbReference type="SAM" id="Coils"/>
    </source>
</evidence>
<dbReference type="PANTHER" id="PTHR30349">
    <property type="entry name" value="PHAGE INTEGRASE-RELATED"/>
    <property type="match status" value="1"/>
</dbReference>
<dbReference type="GO" id="GO:0006310">
    <property type="term" value="P:DNA recombination"/>
    <property type="evidence" value="ECO:0007669"/>
    <property type="project" value="UniProtKB-KW"/>
</dbReference>
<dbReference type="InterPro" id="IPR002104">
    <property type="entry name" value="Integrase_catalytic"/>
</dbReference>
<dbReference type="GO" id="GO:0015074">
    <property type="term" value="P:DNA integration"/>
    <property type="evidence" value="ECO:0007669"/>
    <property type="project" value="InterPro"/>
</dbReference>
<dbReference type="InterPro" id="IPR013762">
    <property type="entry name" value="Integrase-like_cat_sf"/>
</dbReference>
<dbReference type="Pfam" id="PF13102">
    <property type="entry name" value="Phage_int_SAM_5"/>
    <property type="match status" value="1"/>
</dbReference>
<dbReference type="InterPro" id="IPR010998">
    <property type="entry name" value="Integrase_recombinase_N"/>
</dbReference>
<evidence type="ECO:0000256" key="2">
    <source>
        <dbReference type="ARBA" id="ARBA00023125"/>
    </source>
</evidence>
<keyword evidence="2" id="KW-0238">DNA-binding</keyword>
<dbReference type="EMBL" id="CACVBR010000053">
    <property type="protein sequence ID" value="CAA7197407.1"/>
    <property type="molecule type" value="Genomic_DNA"/>
</dbReference>
<evidence type="ECO:0000256" key="3">
    <source>
        <dbReference type="ARBA" id="ARBA00023172"/>
    </source>
</evidence>
<gene>
    <name evidence="7" type="primary">xerD_7</name>
    <name evidence="7" type="ORF">CHRY9293_03466</name>
</gene>
<feature type="domain" description="Tyr recombinase" evidence="5">
    <location>
        <begin position="232"/>
        <end position="389"/>
    </location>
</feature>
<dbReference type="RefSeq" id="WP_162034077.1">
    <property type="nucleotide sequence ID" value="NZ_CACVBR010000053.1"/>
</dbReference>
<proteinExistence type="inferred from homology"/>
<name>A0A6N4XFH1_9FLAO</name>
<dbReference type="InterPro" id="IPR011010">
    <property type="entry name" value="DNA_brk_join_enz"/>
</dbReference>
<dbReference type="InterPro" id="IPR050090">
    <property type="entry name" value="Tyrosine_recombinase_XerCD"/>
</dbReference>
<dbReference type="Pfam" id="PF00589">
    <property type="entry name" value="Phage_integrase"/>
    <property type="match status" value="1"/>
</dbReference>
<evidence type="ECO:0000313" key="7">
    <source>
        <dbReference type="EMBL" id="CAA7197407.1"/>
    </source>
</evidence>
<keyword evidence="3" id="KW-0233">DNA recombination</keyword>
<protein>
    <submittedName>
        <fullName evidence="7">Tyrosine recombinase XerD</fullName>
    </submittedName>
</protein>
<keyword evidence="8" id="KW-1185">Reference proteome</keyword>
<evidence type="ECO:0000256" key="1">
    <source>
        <dbReference type="ARBA" id="ARBA00008857"/>
    </source>
</evidence>
<dbReference type="Proteomes" id="UP000445144">
    <property type="component" value="Unassembled WGS sequence"/>
</dbReference>
<feature type="coiled-coil region" evidence="4">
    <location>
        <begin position="49"/>
        <end position="76"/>
    </location>
</feature>
<dbReference type="Gene3D" id="1.10.443.10">
    <property type="entry name" value="Intergrase catalytic core"/>
    <property type="match status" value="1"/>
</dbReference>